<protein>
    <submittedName>
        <fullName evidence="2">Uncharacterized protein</fullName>
    </submittedName>
</protein>
<dbReference type="InterPro" id="IPR021133">
    <property type="entry name" value="HEAT_type_2"/>
</dbReference>
<sequence length="154" mass="16983">MYCFISSSSSLLSLGDRSYDKRKNAALEIEALIKVFQENSQTDQITAVIQVLSRTFSTSTNANHRKGGLIGIAATAIGLMQNTKLHLDSLLPPVLHCFDDPESRVRYYACESLYNIAKVAHTSILKYFNSIFDGLCSLFADVDVDVKNGANLLD</sequence>
<dbReference type="GO" id="GO:0006661">
    <property type="term" value="P:phosphatidylinositol biosynthetic process"/>
    <property type="evidence" value="ECO:0007669"/>
    <property type="project" value="InterPro"/>
</dbReference>
<feature type="repeat" description="HEAT" evidence="1">
    <location>
        <begin position="90"/>
        <end position="126"/>
    </location>
</feature>
<dbReference type="AlphaFoldDB" id="A0A9W7BZP3"/>
<dbReference type="EMBL" id="BLQM01000620">
    <property type="protein sequence ID" value="GMH95633.1"/>
    <property type="molecule type" value="Genomic_DNA"/>
</dbReference>
<gene>
    <name evidence="2" type="ORF">TL16_g13206</name>
</gene>
<name>A0A9W7BZP3_9STRA</name>
<dbReference type="InterPro" id="IPR026825">
    <property type="entry name" value="Vac14"/>
</dbReference>
<evidence type="ECO:0000313" key="2">
    <source>
        <dbReference type="EMBL" id="GMH95633.1"/>
    </source>
</evidence>
<dbReference type="GO" id="GO:0010008">
    <property type="term" value="C:endosome membrane"/>
    <property type="evidence" value="ECO:0007669"/>
    <property type="project" value="TreeGrafter"/>
</dbReference>
<dbReference type="PANTHER" id="PTHR16023:SF0">
    <property type="entry name" value="PROTEIN VAC14 HOMOLOG"/>
    <property type="match status" value="1"/>
</dbReference>
<dbReference type="PROSITE" id="PS50077">
    <property type="entry name" value="HEAT_REPEAT"/>
    <property type="match status" value="1"/>
</dbReference>
<organism evidence="2 3">
    <name type="scientific">Triparma laevis f. inornata</name>
    <dbReference type="NCBI Taxonomy" id="1714386"/>
    <lineage>
        <taxon>Eukaryota</taxon>
        <taxon>Sar</taxon>
        <taxon>Stramenopiles</taxon>
        <taxon>Ochrophyta</taxon>
        <taxon>Bolidophyceae</taxon>
        <taxon>Parmales</taxon>
        <taxon>Triparmaceae</taxon>
        <taxon>Triparma</taxon>
    </lineage>
</organism>
<evidence type="ECO:0000313" key="3">
    <source>
        <dbReference type="Proteomes" id="UP001162640"/>
    </source>
</evidence>
<dbReference type="InterPro" id="IPR016024">
    <property type="entry name" value="ARM-type_fold"/>
</dbReference>
<dbReference type="Proteomes" id="UP001162640">
    <property type="component" value="Unassembled WGS sequence"/>
</dbReference>
<comment type="caution">
    <text evidence="2">The sequence shown here is derived from an EMBL/GenBank/DDBJ whole genome shotgun (WGS) entry which is preliminary data.</text>
</comment>
<feature type="non-terminal residue" evidence="2">
    <location>
        <position position="154"/>
    </location>
</feature>
<dbReference type="Pfam" id="PF12755">
    <property type="entry name" value="Vac14_Fab1_bd"/>
    <property type="match status" value="1"/>
</dbReference>
<evidence type="ECO:0000256" key="1">
    <source>
        <dbReference type="PROSITE-ProRule" id="PRU00103"/>
    </source>
</evidence>
<proteinExistence type="predicted"/>
<dbReference type="GO" id="GO:0070772">
    <property type="term" value="C:PAS complex"/>
    <property type="evidence" value="ECO:0007669"/>
    <property type="project" value="InterPro"/>
</dbReference>
<reference evidence="3" key="1">
    <citation type="journal article" date="2023" name="Commun. Biol.">
        <title>Genome analysis of Parmales, the sister group of diatoms, reveals the evolutionary specialization of diatoms from phago-mixotrophs to photoautotrophs.</title>
        <authorList>
            <person name="Ban H."/>
            <person name="Sato S."/>
            <person name="Yoshikawa S."/>
            <person name="Yamada K."/>
            <person name="Nakamura Y."/>
            <person name="Ichinomiya M."/>
            <person name="Sato N."/>
            <person name="Blanc-Mathieu R."/>
            <person name="Endo H."/>
            <person name="Kuwata A."/>
            <person name="Ogata H."/>
        </authorList>
    </citation>
    <scope>NUCLEOTIDE SEQUENCE [LARGE SCALE GENOMIC DNA]</scope>
</reference>
<dbReference type="InterPro" id="IPR011989">
    <property type="entry name" value="ARM-like"/>
</dbReference>
<dbReference type="Gene3D" id="1.25.10.10">
    <property type="entry name" value="Leucine-rich Repeat Variant"/>
    <property type="match status" value="1"/>
</dbReference>
<accession>A0A9W7BZP3</accession>
<dbReference type="PANTHER" id="PTHR16023">
    <property type="entry name" value="TAX1 BINDING PROTEIN-RELATED"/>
    <property type="match status" value="1"/>
</dbReference>
<dbReference type="SUPFAM" id="SSF48371">
    <property type="entry name" value="ARM repeat"/>
    <property type="match status" value="1"/>
</dbReference>